<keyword evidence="5" id="KW-1185">Reference proteome</keyword>
<dbReference type="EMBL" id="KB468146">
    <property type="protein sequence ID" value="PCH43840.1"/>
    <property type="molecule type" value="Genomic_DNA"/>
</dbReference>
<evidence type="ECO:0000313" key="5">
    <source>
        <dbReference type="Proteomes" id="UP000218811"/>
    </source>
</evidence>
<sequence length="1428" mass="158735">MSAFVRSKLKAARDAINKKDYEKARQSSLEVLEYEPDSFHANVFLGLAYLNLKETEKSEQAYRKAISLSHEQPLAWQGLVQLYEQLGDWTKYAESLDHLCKLFAKSGDATKCAETLQKLVDLRRDTNRSNRMQLAETLSLMLPSSPLYSVLSTLPPLDPTNPTSTTTHPTQMAIFSSLPILEELVSLYELEEDETAKREIEKRRTRLTAGKPEQIRMEVNREILSSSKLPNLYNEILNHPNTSDELRRSTESKLLRLKQRYLHVLPATGELAAQKAKVAAELEELINGMVLLEIRDELAWSLFIDSKDVETIEEYDFTILRRFVRLFPDSVTTKLIAGYFGYMGIPLAVGDEDEAQKQPIAEDEDFIGLIIDAVELLPESLFALRITVEMYHSEGDLENTIKMAESGLEATNHAETNSGKSLSQVKKAFDTALAAALVQYFPPKHHPRALKIIDEILMYDAGNVQCLMGKGSILQHSGKWSDASELYAKVVKLIPDDLEHGIRAKEEHAWCLAKFDGGKLEDAMTDLRAVATALDHLEDREEDKARCWWKVGKCLWDMGGDRREDAFRFWITSLQRSPTFAPTYTSLGVYYSDFLSPPDPNRASKCFQKAFELDPREAEAARRLAEGFAEEKEWDLVEVVARRTINGEGGLEGGAAPARYLPINAWAWKAVGAVELNRQDYPAAIQAFQIALRTDGEDQLSWLRLGEAYSKAGRFAAAVKALERARELNPEDWICSYFIGDVQRQTGNYQDAITAFEAILAKHPSELGVLLSLGQTYLDLGRSEVASAYRTRAEASFVFAIRVALQLIEASPGFRRIAWKIAADAVFRLSQFAAYGDENDVYGVLTSLVPLVSDHPGERLSGIITFPMSSSAPADIPLFALEIALSAYQFRITLDALNDTVLGSAKYDLGVALFSFCRRVPPGTKQDTARQEAVHQFKEALRLEPGNELYWSALGSATFQTAPRMAQHAFIKALDINAKNAITWTNLGLFYLHHGDAELANEAFYKAQTLDPDYALAWVGQGLVASANGHTPEARALFEHAVGLNAPVPEADVEFATRLFSRLNTTAQRWAATSDALFPAFFVLDRFCRERPQDASALHLLGLVCERVGHVELGVELITRAISLLEAAYEDTEDPLIERQFTIAHTNGARLRLSLQDYEGALESFQLVRGLLPEVPEDRTTRVLLAQAQFGAGLAHFKCGELAEALELFKLAMGTAAEDQVLRGHIIVLLSQTLWAIGTEEYRESAKSQLLQSIEDDPENLMAINTLAGMGILTDDDSLVDAALSEILELSVDQRLERDPGRDVPYLLVQHHLAQCDIAHALAVVQKAVLAEPSRPELRSQLAALDLRLGRSDGALAVLSGAFAALETNTTHLRGSLHLEAIARVLGDAKNTAAQEEARKLSQKAVMLTPWELRNWQALAFVQSVSVS</sequence>
<dbReference type="Proteomes" id="UP000218811">
    <property type="component" value="Unassembled WGS sequence"/>
</dbReference>
<dbReference type="PROSITE" id="PS50005">
    <property type="entry name" value="TPR"/>
    <property type="match status" value="4"/>
</dbReference>
<dbReference type="PANTHER" id="PTHR15704:SF7">
    <property type="entry name" value="SUPERKILLER COMPLEX PROTEIN 3"/>
    <property type="match status" value="1"/>
</dbReference>
<dbReference type="InterPro" id="IPR040962">
    <property type="entry name" value="TPR_22"/>
</dbReference>
<dbReference type="SMART" id="SM00028">
    <property type="entry name" value="TPR"/>
    <property type="match status" value="12"/>
</dbReference>
<dbReference type="InterPro" id="IPR011990">
    <property type="entry name" value="TPR-like_helical_dom_sf"/>
</dbReference>
<proteinExistence type="predicted"/>
<dbReference type="STRING" id="742152.A0A2H3JNT0"/>
<keyword evidence="1" id="KW-0677">Repeat</keyword>
<dbReference type="Pfam" id="PF13432">
    <property type="entry name" value="TPR_16"/>
    <property type="match status" value="3"/>
</dbReference>
<feature type="repeat" description="TPR" evidence="3">
    <location>
        <begin position="699"/>
        <end position="732"/>
    </location>
</feature>
<feature type="repeat" description="TPR" evidence="3">
    <location>
        <begin position="665"/>
        <end position="698"/>
    </location>
</feature>
<dbReference type="PANTHER" id="PTHR15704">
    <property type="entry name" value="SUPERKILLER 3 PROTEIN-RELATED"/>
    <property type="match status" value="1"/>
</dbReference>
<gene>
    <name evidence="4" type="ORF">WOLCODRAFT_138620</name>
</gene>
<name>A0A2H3JNT0_WOLCO</name>
<dbReference type="OMA" id="CQWELDP"/>
<dbReference type="PROSITE" id="PS50293">
    <property type="entry name" value="TPR_REGION"/>
    <property type="match status" value="1"/>
</dbReference>
<keyword evidence="2 3" id="KW-0802">TPR repeat</keyword>
<dbReference type="SUPFAM" id="SSF48452">
    <property type="entry name" value="TPR-like"/>
    <property type="match status" value="6"/>
</dbReference>
<evidence type="ECO:0000256" key="1">
    <source>
        <dbReference type="ARBA" id="ARBA00022737"/>
    </source>
</evidence>
<dbReference type="InterPro" id="IPR019734">
    <property type="entry name" value="TPR_rpt"/>
</dbReference>
<dbReference type="GO" id="GO:0006401">
    <property type="term" value="P:RNA catabolic process"/>
    <property type="evidence" value="ECO:0007669"/>
    <property type="project" value="InterPro"/>
</dbReference>
<feature type="repeat" description="TPR" evidence="3">
    <location>
        <begin position="39"/>
        <end position="72"/>
    </location>
</feature>
<dbReference type="GO" id="GO:0055087">
    <property type="term" value="C:Ski complex"/>
    <property type="evidence" value="ECO:0007669"/>
    <property type="project" value="InterPro"/>
</dbReference>
<dbReference type="OrthoDB" id="421075at2759"/>
<dbReference type="Pfam" id="PF18833">
    <property type="entry name" value="TPR_22"/>
    <property type="match status" value="1"/>
</dbReference>
<evidence type="ECO:0000256" key="2">
    <source>
        <dbReference type="ARBA" id="ARBA00022803"/>
    </source>
</evidence>
<reference evidence="4 5" key="1">
    <citation type="journal article" date="2012" name="Science">
        <title>The Paleozoic origin of enzymatic lignin decomposition reconstructed from 31 fungal genomes.</title>
        <authorList>
            <person name="Floudas D."/>
            <person name="Binder M."/>
            <person name="Riley R."/>
            <person name="Barry K."/>
            <person name="Blanchette R.A."/>
            <person name="Henrissat B."/>
            <person name="Martinez A.T."/>
            <person name="Otillar R."/>
            <person name="Spatafora J.W."/>
            <person name="Yadav J.S."/>
            <person name="Aerts A."/>
            <person name="Benoit I."/>
            <person name="Boyd A."/>
            <person name="Carlson A."/>
            <person name="Copeland A."/>
            <person name="Coutinho P.M."/>
            <person name="de Vries R.P."/>
            <person name="Ferreira P."/>
            <person name="Findley K."/>
            <person name="Foster B."/>
            <person name="Gaskell J."/>
            <person name="Glotzer D."/>
            <person name="Gorecki P."/>
            <person name="Heitman J."/>
            <person name="Hesse C."/>
            <person name="Hori C."/>
            <person name="Igarashi K."/>
            <person name="Jurgens J.A."/>
            <person name="Kallen N."/>
            <person name="Kersten P."/>
            <person name="Kohler A."/>
            <person name="Kuees U."/>
            <person name="Kumar T.K.A."/>
            <person name="Kuo A."/>
            <person name="LaButti K."/>
            <person name="Larrondo L.F."/>
            <person name="Lindquist E."/>
            <person name="Ling A."/>
            <person name="Lombard V."/>
            <person name="Lucas S."/>
            <person name="Lundell T."/>
            <person name="Martin R."/>
            <person name="McLaughlin D.J."/>
            <person name="Morgenstern I."/>
            <person name="Morin E."/>
            <person name="Murat C."/>
            <person name="Nagy L.G."/>
            <person name="Nolan M."/>
            <person name="Ohm R.A."/>
            <person name="Patyshakuliyeva A."/>
            <person name="Rokas A."/>
            <person name="Ruiz-Duenas F.J."/>
            <person name="Sabat G."/>
            <person name="Salamov A."/>
            <person name="Samejima M."/>
            <person name="Schmutz J."/>
            <person name="Slot J.C."/>
            <person name="St John F."/>
            <person name="Stenlid J."/>
            <person name="Sun H."/>
            <person name="Sun S."/>
            <person name="Syed K."/>
            <person name="Tsang A."/>
            <person name="Wiebenga A."/>
            <person name="Young D."/>
            <person name="Pisabarro A."/>
            <person name="Eastwood D.C."/>
            <person name="Martin F."/>
            <person name="Cullen D."/>
            <person name="Grigoriev I.V."/>
            <person name="Hibbett D.S."/>
        </authorList>
    </citation>
    <scope>NUCLEOTIDE SEQUENCE [LARGE SCALE GENOMIC DNA]</scope>
    <source>
        <strain evidence="4 5">MD-104</strain>
    </source>
</reference>
<evidence type="ECO:0000256" key="3">
    <source>
        <dbReference type="PROSITE-ProRule" id="PRU00339"/>
    </source>
</evidence>
<protein>
    <recommendedName>
        <fullName evidence="6">TPR-like protein</fullName>
    </recommendedName>
</protein>
<dbReference type="InterPro" id="IPR039226">
    <property type="entry name" value="Ski3/TTC37"/>
</dbReference>
<accession>A0A2H3JNT0</accession>
<organism evidence="4 5">
    <name type="scientific">Wolfiporia cocos (strain MD-104)</name>
    <name type="common">Brown rot fungus</name>
    <dbReference type="NCBI Taxonomy" id="742152"/>
    <lineage>
        <taxon>Eukaryota</taxon>
        <taxon>Fungi</taxon>
        <taxon>Dikarya</taxon>
        <taxon>Basidiomycota</taxon>
        <taxon>Agaricomycotina</taxon>
        <taxon>Agaricomycetes</taxon>
        <taxon>Polyporales</taxon>
        <taxon>Phaeolaceae</taxon>
        <taxon>Wolfiporia</taxon>
    </lineage>
</organism>
<evidence type="ECO:0008006" key="6">
    <source>
        <dbReference type="Google" id="ProtNLM"/>
    </source>
</evidence>
<dbReference type="Gene3D" id="1.25.40.10">
    <property type="entry name" value="Tetratricopeptide repeat domain"/>
    <property type="match status" value="4"/>
</dbReference>
<evidence type="ECO:0000313" key="4">
    <source>
        <dbReference type="EMBL" id="PCH43840.1"/>
    </source>
</evidence>
<feature type="repeat" description="TPR" evidence="3">
    <location>
        <begin position="981"/>
        <end position="1014"/>
    </location>
</feature>